<dbReference type="InterPro" id="IPR015433">
    <property type="entry name" value="PI3/4_kinase"/>
</dbReference>
<organism evidence="2 3">
    <name type="scientific">Artemia franciscana</name>
    <name type="common">Brine shrimp</name>
    <name type="synonym">Artemia sanfranciscana</name>
    <dbReference type="NCBI Taxonomy" id="6661"/>
    <lineage>
        <taxon>Eukaryota</taxon>
        <taxon>Metazoa</taxon>
        <taxon>Ecdysozoa</taxon>
        <taxon>Arthropoda</taxon>
        <taxon>Crustacea</taxon>
        <taxon>Branchiopoda</taxon>
        <taxon>Anostraca</taxon>
        <taxon>Artemiidae</taxon>
        <taxon>Artemia</taxon>
    </lineage>
</organism>
<proteinExistence type="inferred from homology"/>
<dbReference type="GO" id="GO:0046854">
    <property type="term" value="P:phosphatidylinositol phosphate biosynthetic process"/>
    <property type="evidence" value="ECO:0007669"/>
    <property type="project" value="InterPro"/>
</dbReference>
<dbReference type="AlphaFoldDB" id="A0AA88H1D8"/>
<dbReference type="GO" id="GO:0005886">
    <property type="term" value="C:plasma membrane"/>
    <property type="evidence" value="ECO:0007669"/>
    <property type="project" value="TreeGrafter"/>
</dbReference>
<dbReference type="PANTHER" id="PTHR10048">
    <property type="entry name" value="PHOSPHATIDYLINOSITOL KINASE"/>
    <property type="match status" value="1"/>
</dbReference>
<dbReference type="GO" id="GO:0005737">
    <property type="term" value="C:cytoplasm"/>
    <property type="evidence" value="ECO:0007669"/>
    <property type="project" value="TreeGrafter"/>
</dbReference>
<dbReference type="PANTHER" id="PTHR10048:SF15">
    <property type="entry name" value="PHOSPHATIDYLINOSITOL 4-KINASE ALPHA"/>
    <property type="match status" value="1"/>
</dbReference>
<name>A0AA88H1D8_ARTSF</name>
<gene>
    <name evidence="2" type="ORF">QYM36_019969</name>
</gene>
<evidence type="ECO:0000313" key="2">
    <source>
        <dbReference type="EMBL" id="KAK2701374.1"/>
    </source>
</evidence>
<accession>A0AA88H1D8</accession>
<evidence type="ECO:0000313" key="3">
    <source>
        <dbReference type="Proteomes" id="UP001187531"/>
    </source>
</evidence>
<comment type="caution">
    <text evidence="2">The sequence shown here is derived from an EMBL/GenBank/DDBJ whole genome shotgun (WGS) entry which is preliminary data.</text>
</comment>
<dbReference type="Gene3D" id="3.30.1010.10">
    <property type="entry name" value="Phosphatidylinositol 3-kinase Catalytic Subunit, Chain A, domain 4"/>
    <property type="match status" value="1"/>
</dbReference>
<dbReference type="Proteomes" id="UP001187531">
    <property type="component" value="Unassembled WGS sequence"/>
</dbReference>
<reference evidence="2" key="1">
    <citation type="submission" date="2023-07" db="EMBL/GenBank/DDBJ databases">
        <title>Chromosome-level genome assembly of Artemia franciscana.</title>
        <authorList>
            <person name="Jo E."/>
        </authorList>
    </citation>
    <scope>NUCLEOTIDE SEQUENCE</scope>
    <source>
        <tissue evidence="2">Whole body</tissue>
    </source>
</reference>
<protein>
    <submittedName>
        <fullName evidence="2">Uncharacterized protein</fullName>
    </submittedName>
</protein>
<keyword evidence="3" id="KW-1185">Reference proteome</keyword>
<evidence type="ECO:0000256" key="1">
    <source>
        <dbReference type="ARBA" id="ARBA00006209"/>
    </source>
</evidence>
<sequence>MWELHLQEYVKTLARRSQLAAHQLILNMDVNKFKDKKGCLRDPVLYDILDGIVSSIIEGFSDADRELYTQEFAFVKAITSISEKITKFHKGEERKTACNDLLKEIKVPNGCYLPCSPEAHVLDIDNTSGKPLQSAAKAPFLANFKVVRSGI</sequence>
<comment type="similarity">
    <text evidence="1">Belongs to the PI3/PI4-kinase family. Type III PI4K subfamily.</text>
</comment>
<dbReference type="GO" id="GO:0048015">
    <property type="term" value="P:phosphatidylinositol-mediated signaling"/>
    <property type="evidence" value="ECO:0007669"/>
    <property type="project" value="TreeGrafter"/>
</dbReference>
<dbReference type="GO" id="GO:0004430">
    <property type="term" value="F:1-phosphatidylinositol 4-kinase activity"/>
    <property type="evidence" value="ECO:0007669"/>
    <property type="project" value="TreeGrafter"/>
</dbReference>
<dbReference type="EMBL" id="JAVRJZ010005257">
    <property type="protein sequence ID" value="KAK2701374.1"/>
    <property type="molecule type" value="Genomic_DNA"/>
</dbReference>